<evidence type="ECO:0000313" key="1">
    <source>
        <dbReference type="EMBL" id="TBU65932.1"/>
    </source>
</evidence>
<dbReference type="Proteomes" id="UP000292082">
    <property type="component" value="Unassembled WGS sequence"/>
</dbReference>
<name>A0A4Q9QDP1_9APHY</name>
<protein>
    <submittedName>
        <fullName evidence="1">Uncharacterized protein</fullName>
    </submittedName>
</protein>
<keyword evidence="2" id="KW-1185">Reference proteome</keyword>
<sequence>MLHPPSLPLIASFVPAHSGICPDGGMRFARPSPGRSPRASRMIRCLLFSPSEVSPRWEESWQYGDKARSRLLVSGNPTDYARMSDAPRRRNQRFDSRFRRPMIRWLSLDASQGRLAIVAHQGRRLFPGGGDRERWT</sequence>
<evidence type="ECO:0000313" key="2">
    <source>
        <dbReference type="Proteomes" id="UP000292082"/>
    </source>
</evidence>
<dbReference type="AlphaFoldDB" id="A0A4Q9QDP1"/>
<proteinExistence type="predicted"/>
<organism evidence="1 2">
    <name type="scientific">Dichomitus squalens</name>
    <dbReference type="NCBI Taxonomy" id="114155"/>
    <lineage>
        <taxon>Eukaryota</taxon>
        <taxon>Fungi</taxon>
        <taxon>Dikarya</taxon>
        <taxon>Basidiomycota</taxon>
        <taxon>Agaricomycotina</taxon>
        <taxon>Agaricomycetes</taxon>
        <taxon>Polyporales</taxon>
        <taxon>Polyporaceae</taxon>
        <taxon>Dichomitus</taxon>
    </lineage>
</organism>
<reference evidence="1 2" key="1">
    <citation type="submission" date="2019-01" db="EMBL/GenBank/DDBJ databases">
        <title>Draft genome sequences of three monokaryotic isolates of the white-rot basidiomycete fungus Dichomitus squalens.</title>
        <authorList>
            <consortium name="DOE Joint Genome Institute"/>
            <person name="Lopez S.C."/>
            <person name="Andreopoulos B."/>
            <person name="Pangilinan J."/>
            <person name="Lipzen A."/>
            <person name="Riley R."/>
            <person name="Ahrendt S."/>
            <person name="Ng V."/>
            <person name="Barry K."/>
            <person name="Daum C."/>
            <person name="Grigoriev I.V."/>
            <person name="Hilden K.S."/>
            <person name="Makela M.R."/>
            <person name="de Vries R.P."/>
        </authorList>
    </citation>
    <scope>NUCLEOTIDE SEQUENCE [LARGE SCALE GENOMIC DNA]</scope>
    <source>
        <strain evidence="1 2">CBS 464.89</strain>
    </source>
</reference>
<gene>
    <name evidence="1" type="ORF">BD310DRAFT_33290</name>
</gene>
<accession>A0A4Q9QDP1</accession>
<dbReference type="EMBL" id="ML145084">
    <property type="protein sequence ID" value="TBU65932.1"/>
    <property type="molecule type" value="Genomic_DNA"/>
</dbReference>